<accession>A0AAD5T821</accession>
<evidence type="ECO:0000256" key="1">
    <source>
        <dbReference type="SAM" id="MobiDB-lite"/>
    </source>
</evidence>
<comment type="caution">
    <text evidence="3">The sequence shown here is derived from an EMBL/GenBank/DDBJ whole genome shotgun (WGS) entry which is preliminary data.</text>
</comment>
<evidence type="ECO:0000313" key="4">
    <source>
        <dbReference type="Proteomes" id="UP001211907"/>
    </source>
</evidence>
<dbReference type="InterPro" id="IPR038175">
    <property type="entry name" value="CBM21_dom_sf"/>
</dbReference>
<dbReference type="PROSITE" id="PS51159">
    <property type="entry name" value="CBM21"/>
    <property type="match status" value="1"/>
</dbReference>
<feature type="region of interest" description="Disordered" evidence="1">
    <location>
        <begin position="277"/>
        <end position="299"/>
    </location>
</feature>
<gene>
    <name evidence="3" type="ORF">HK100_000045</name>
</gene>
<dbReference type="GO" id="GO:2001069">
    <property type="term" value="F:glycogen binding"/>
    <property type="evidence" value="ECO:0007669"/>
    <property type="project" value="TreeGrafter"/>
</dbReference>
<organism evidence="3 4">
    <name type="scientific">Physocladia obscura</name>
    <dbReference type="NCBI Taxonomy" id="109957"/>
    <lineage>
        <taxon>Eukaryota</taxon>
        <taxon>Fungi</taxon>
        <taxon>Fungi incertae sedis</taxon>
        <taxon>Chytridiomycota</taxon>
        <taxon>Chytridiomycota incertae sedis</taxon>
        <taxon>Chytridiomycetes</taxon>
        <taxon>Chytridiales</taxon>
        <taxon>Chytriomycetaceae</taxon>
        <taxon>Physocladia</taxon>
    </lineage>
</organism>
<proteinExistence type="predicted"/>
<dbReference type="EMBL" id="JADGJH010000100">
    <property type="protein sequence ID" value="KAJ3138167.1"/>
    <property type="molecule type" value="Genomic_DNA"/>
</dbReference>
<dbReference type="Proteomes" id="UP001211907">
    <property type="component" value="Unassembled WGS sequence"/>
</dbReference>
<evidence type="ECO:0000313" key="3">
    <source>
        <dbReference type="EMBL" id="KAJ3138167.1"/>
    </source>
</evidence>
<sequence length="528" mass="57656">MIMQTNYQLKRISFSSESLCLFNDEESPEAVSREPLFAKSILTSPSFNNFTDTGADSDQSDSLSFKPFAPPVNESSIISSTSHSPLAPIPFTPTVPISFESAKIIPSQSAYSPCVKLRLAFLVQNLHFEKVITVLYTTNSWKTHTVSNLAQYDSGLYANAVDRFFVDIDCYPSDQPVLMLATSSSESILKVEFAAKCVMGGVEYWDSRGGMNHSVLVKSGTPHDSGPVFRTSTGVLKKTPSALDLEAETQMKRRASILALKVGHAIADEARRIDDEFRSERRKSSEISVESPLPTTSTTTPILATAVPLSRDPVAKPTFTRTTSKISLQLENTISKPSLPSSLLSPVAAVVTPKKSTLIVNERVSELSEKEAEYVNRISRPNSPLMDVRPLKKGGSMTAIPISESSPKALVPQELRPINRNNSNSIVALGPTTTATATTITAVASESPKHHHYQQQQQQPSIQNTFHSITIPAKVISTTKQTARIAILNQKSTRLSAKLDKDDDEYTPLSQPLYATGESYGMSPGRNF</sequence>
<feature type="region of interest" description="Disordered" evidence="1">
    <location>
        <begin position="502"/>
        <end position="528"/>
    </location>
</feature>
<dbReference type="PANTHER" id="PTHR12307:SF36">
    <property type="entry name" value="GLYCOGEN-BINDING SUBUNIT 76A"/>
    <property type="match status" value="1"/>
</dbReference>
<protein>
    <recommendedName>
        <fullName evidence="2">CBM21 domain-containing protein</fullName>
    </recommendedName>
</protein>
<keyword evidence="4" id="KW-1185">Reference proteome</keyword>
<dbReference type="InterPro" id="IPR050782">
    <property type="entry name" value="PP1_regulatory_subunit_3"/>
</dbReference>
<dbReference type="Gene3D" id="2.60.40.2440">
    <property type="entry name" value="Carbohydrate binding type-21 domain"/>
    <property type="match status" value="1"/>
</dbReference>
<dbReference type="Pfam" id="PF03370">
    <property type="entry name" value="CBM_21"/>
    <property type="match status" value="1"/>
</dbReference>
<dbReference type="GO" id="GO:0000164">
    <property type="term" value="C:protein phosphatase type 1 complex"/>
    <property type="evidence" value="ECO:0007669"/>
    <property type="project" value="TreeGrafter"/>
</dbReference>
<dbReference type="GO" id="GO:0005979">
    <property type="term" value="P:regulation of glycogen biosynthetic process"/>
    <property type="evidence" value="ECO:0007669"/>
    <property type="project" value="TreeGrafter"/>
</dbReference>
<dbReference type="GO" id="GO:0008157">
    <property type="term" value="F:protein phosphatase 1 binding"/>
    <property type="evidence" value="ECO:0007669"/>
    <property type="project" value="TreeGrafter"/>
</dbReference>
<name>A0AAD5T821_9FUNG</name>
<dbReference type="InterPro" id="IPR005036">
    <property type="entry name" value="CBM21_dom"/>
</dbReference>
<dbReference type="AlphaFoldDB" id="A0AAD5T821"/>
<feature type="domain" description="CBM21" evidence="2">
    <location>
        <begin position="97"/>
        <end position="216"/>
    </location>
</feature>
<dbReference type="PANTHER" id="PTHR12307">
    <property type="entry name" value="PROTEIN PHOSPHATASE 1 REGULATORY SUBUNIT"/>
    <property type="match status" value="1"/>
</dbReference>
<evidence type="ECO:0000259" key="2">
    <source>
        <dbReference type="PROSITE" id="PS51159"/>
    </source>
</evidence>
<reference evidence="3" key="1">
    <citation type="submission" date="2020-05" db="EMBL/GenBank/DDBJ databases">
        <title>Phylogenomic resolution of chytrid fungi.</title>
        <authorList>
            <person name="Stajich J.E."/>
            <person name="Amses K."/>
            <person name="Simmons R."/>
            <person name="Seto K."/>
            <person name="Myers J."/>
            <person name="Bonds A."/>
            <person name="Quandt C.A."/>
            <person name="Barry K."/>
            <person name="Liu P."/>
            <person name="Grigoriev I."/>
            <person name="Longcore J.E."/>
            <person name="James T.Y."/>
        </authorList>
    </citation>
    <scope>NUCLEOTIDE SEQUENCE</scope>
    <source>
        <strain evidence="3">JEL0513</strain>
    </source>
</reference>